<dbReference type="AlphaFoldDB" id="A0A0A0KSS6"/>
<reference evidence="2 3" key="4">
    <citation type="journal article" date="2011" name="BMC Genomics">
        <title>RNA-Seq improves annotation of protein-coding genes in the cucumber genome.</title>
        <authorList>
            <person name="Li Z."/>
            <person name="Zhang Z."/>
            <person name="Yan P."/>
            <person name="Huang S."/>
            <person name="Fei Z."/>
            <person name="Lin K."/>
        </authorList>
    </citation>
    <scope>NUCLEOTIDE SEQUENCE [LARGE SCALE GENOMIC DNA]</scope>
    <source>
        <strain evidence="3">cv. 9930</strain>
    </source>
</reference>
<protein>
    <submittedName>
        <fullName evidence="2">Uncharacterized protein</fullName>
    </submittedName>
</protein>
<dbReference type="Gramene" id="KGN52655">
    <property type="protein sequence ID" value="KGN52655"/>
    <property type="gene ID" value="Csa_5G649260"/>
</dbReference>
<accession>A0A0A0KSS6</accession>
<name>A0A0A0KSS6_CUCSA</name>
<evidence type="ECO:0000256" key="1">
    <source>
        <dbReference type="SAM" id="MobiDB-lite"/>
    </source>
</evidence>
<reference evidence="2 3" key="3">
    <citation type="journal article" date="2010" name="BMC Genomics">
        <title>Transcriptome sequencing and comparative analysis of cucumber flowers with different sex types.</title>
        <authorList>
            <person name="Guo S."/>
            <person name="Zheng Y."/>
            <person name="Joung J.G."/>
            <person name="Liu S."/>
            <person name="Zhang Z."/>
            <person name="Crasta O.R."/>
            <person name="Sobral B.W."/>
            <person name="Xu Y."/>
            <person name="Huang S."/>
            <person name="Fei Z."/>
        </authorList>
    </citation>
    <scope>NUCLEOTIDE SEQUENCE [LARGE SCALE GENOMIC DNA]</scope>
    <source>
        <strain evidence="3">cv. 9930</strain>
    </source>
</reference>
<sequence length="72" mass="7934">MGKRFHGTFKKAYSPKLNKSPTKLDGTTGGTANKLQQRRGPEERERNGSEGERERWRQKAGGATACGGCNPR</sequence>
<organism evidence="2 3">
    <name type="scientific">Cucumis sativus</name>
    <name type="common">Cucumber</name>
    <dbReference type="NCBI Taxonomy" id="3659"/>
    <lineage>
        <taxon>Eukaryota</taxon>
        <taxon>Viridiplantae</taxon>
        <taxon>Streptophyta</taxon>
        <taxon>Embryophyta</taxon>
        <taxon>Tracheophyta</taxon>
        <taxon>Spermatophyta</taxon>
        <taxon>Magnoliopsida</taxon>
        <taxon>eudicotyledons</taxon>
        <taxon>Gunneridae</taxon>
        <taxon>Pentapetalae</taxon>
        <taxon>rosids</taxon>
        <taxon>fabids</taxon>
        <taxon>Cucurbitales</taxon>
        <taxon>Cucurbitaceae</taxon>
        <taxon>Benincaseae</taxon>
        <taxon>Cucumis</taxon>
    </lineage>
</organism>
<keyword evidence="3" id="KW-1185">Reference proteome</keyword>
<dbReference type="EMBL" id="CM002926">
    <property type="protein sequence ID" value="KGN52655.1"/>
    <property type="molecule type" value="Genomic_DNA"/>
</dbReference>
<reference evidence="2 3" key="1">
    <citation type="journal article" date="2009" name="Nat. Genet.">
        <title>The genome of the cucumber, Cucumis sativus L.</title>
        <authorList>
            <person name="Huang S."/>
            <person name="Li R."/>
            <person name="Zhang Z."/>
            <person name="Li L."/>
            <person name="Gu X."/>
            <person name="Fan W."/>
            <person name="Lucas W.J."/>
            <person name="Wang X."/>
            <person name="Xie B."/>
            <person name="Ni P."/>
            <person name="Ren Y."/>
            <person name="Zhu H."/>
            <person name="Li J."/>
            <person name="Lin K."/>
            <person name="Jin W."/>
            <person name="Fei Z."/>
            <person name="Li G."/>
            <person name="Staub J."/>
            <person name="Kilian A."/>
            <person name="van der Vossen E.A."/>
            <person name="Wu Y."/>
            <person name="Guo J."/>
            <person name="He J."/>
            <person name="Jia Z."/>
            <person name="Ren Y."/>
            <person name="Tian G."/>
            <person name="Lu Y."/>
            <person name="Ruan J."/>
            <person name="Qian W."/>
            <person name="Wang M."/>
            <person name="Huang Q."/>
            <person name="Li B."/>
            <person name="Xuan Z."/>
            <person name="Cao J."/>
            <person name="Asan"/>
            <person name="Wu Z."/>
            <person name="Zhang J."/>
            <person name="Cai Q."/>
            <person name="Bai Y."/>
            <person name="Zhao B."/>
            <person name="Han Y."/>
            <person name="Li Y."/>
            <person name="Li X."/>
            <person name="Wang S."/>
            <person name="Shi Q."/>
            <person name="Liu S."/>
            <person name="Cho W.K."/>
            <person name="Kim J.Y."/>
            <person name="Xu Y."/>
            <person name="Heller-Uszynska K."/>
            <person name="Miao H."/>
            <person name="Cheng Z."/>
            <person name="Zhang S."/>
            <person name="Wu J."/>
            <person name="Yang Y."/>
            <person name="Kang H."/>
            <person name="Li M."/>
            <person name="Liang H."/>
            <person name="Ren X."/>
            <person name="Shi Z."/>
            <person name="Wen M."/>
            <person name="Jian M."/>
            <person name="Yang H."/>
            <person name="Zhang G."/>
            <person name="Yang Z."/>
            <person name="Chen R."/>
            <person name="Liu S."/>
            <person name="Li J."/>
            <person name="Ma L."/>
            <person name="Liu H."/>
            <person name="Zhou Y."/>
            <person name="Zhao J."/>
            <person name="Fang X."/>
            <person name="Li G."/>
            <person name="Fang L."/>
            <person name="Li Y."/>
            <person name="Liu D."/>
            <person name="Zheng H."/>
            <person name="Zhang Y."/>
            <person name="Qin N."/>
            <person name="Li Z."/>
            <person name="Yang G."/>
            <person name="Yang S."/>
            <person name="Bolund L."/>
            <person name="Kristiansen K."/>
            <person name="Zheng H."/>
            <person name="Li S."/>
            <person name="Zhang X."/>
            <person name="Yang H."/>
            <person name="Wang J."/>
            <person name="Sun R."/>
            <person name="Zhang B."/>
            <person name="Jiang S."/>
            <person name="Wang J."/>
            <person name="Du Y."/>
            <person name="Li S."/>
        </authorList>
    </citation>
    <scope>NUCLEOTIDE SEQUENCE [LARGE SCALE GENOMIC DNA]</scope>
    <source>
        <strain evidence="3">cv. 9930</strain>
    </source>
</reference>
<gene>
    <name evidence="2" type="ORF">Csa_5G649260</name>
</gene>
<evidence type="ECO:0000313" key="3">
    <source>
        <dbReference type="Proteomes" id="UP000029981"/>
    </source>
</evidence>
<feature type="compositionally biased region" description="Basic and acidic residues" evidence="1">
    <location>
        <begin position="39"/>
        <end position="57"/>
    </location>
</feature>
<evidence type="ECO:0000313" key="2">
    <source>
        <dbReference type="EMBL" id="KGN52655.1"/>
    </source>
</evidence>
<proteinExistence type="predicted"/>
<dbReference type="Proteomes" id="UP000029981">
    <property type="component" value="Chromosome 5"/>
</dbReference>
<feature type="region of interest" description="Disordered" evidence="1">
    <location>
        <begin position="1"/>
        <end position="72"/>
    </location>
</feature>
<reference evidence="2 3" key="2">
    <citation type="journal article" date="2009" name="PLoS ONE">
        <title>An integrated genetic and cytogenetic map of the cucumber genome.</title>
        <authorList>
            <person name="Ren Y."/>
            <person name="Zhang Z."/>
            <person name="Liu J."/>
            <person name="Staub J.E."/>
            <person name="Han Y."/>
            <person name="Cheng Z."/>
            <person name="Li X."/>
            <person name="Lu J."/>
            <person name="Miao H."/>
            <person name="Kang H."/>
            <person name="Xie B."/>
            <person name="Gu X."/>
            <person name="Wang X."/>
            <person name="Du Y."/>
            <person name="Jin W."/>
            <person name="Huang S."/>
        </authorList>
    </citation>
    <scope>NUCLEOTIDE SEQUENCE [LARGE SCALE GENOMIC DNA]</scope>
    <source>
        <strain evidence="3">cv. 9930</strain>
    </source>
</reference>